<name>A0A523URZ9_UNCT6</name>
<dbReference type="EMBL" id="SOJN01000087">
    <property type="protein sequence ID" value="TET45313.1"/>
    <property type="molecule type" value="Genomic_DNA"/>
</dbReference>
<gene>
    <name evidence="2" type="ORF">E3J62_07795</name>
</gene>
<keyword evidence="1" id="KW-0812">Transmembrane</keyword>
<feature type="transmembrane region" description="Helical" evidence="1">
    <location>
        <begin position="40"/>
        <end position="58"/>
    </location>
</feature>
<evidence type="ECO:0000313" key="2">
    <source>
        <dbReference type="EMBL" id="TET45313.1"/>
    </source>
</evidence>
<evidence type="ECO:0000256" key="1">
    <source>
        <dbReference type="SAM" id="Phobius"/>
    </source>
</evidence>
<comment type="caution">
    <text evidence="2">The sequence shown here is derived from an EMBL/GenBank/DDBJ whole genome shotgun (WGS) entry which is preliminary data.</text>
</comment>
<protein>
    <submittedName>
        <fullName evidence="2">Uncharacterized protein</fullName>
    </submittedName>
</protein>
<keyword evidence="1" id="KW-1133">Transmembrane helix</keyword>
<keyword evidence="1" id="KW-0472">Membrane</keyword>
<organism evidence="2 3">
    <name type="scientific">candidate division TA06 bacterium</name>
    <dbReference type="NCBI Taxonomy" id="2250710"/>
    <lineage>
        <taxon>Bacteria</taxon>
        <taxon>Bacteria division TA06</taxon>
    </lineage>
</organism>
<evidence type="ECO:0000313" key="3">
    <source>
        <dbReference type="Proteomes" id="UP000315525"/>
    </source>
</evidence>
<accession>A0A523URZ9</accession>
<proteinExistence type="predicted"/>
<reference evidence="2 3" key="1">
    <citation type="submission" date="2019-03" db="EMBL/GenBank/DDBJ databases">
        <title>Metabolic potential of uncultured bacteria and archaea associated with petroleum seepage in deep-sea sediments.</title>
        <authorList>
            <person name="Dong X."/>
            <person name="Hubert C."/>
        </authorList>
    </citation>
    <scope>NUCLEOTIDE SEQUENCE [LARGE SCALE GENOMIC DNA]</scope>
    <source>
        <strain evidence="2">E44_bin18</strain>
    </source>
</reference>
<sequence>MSAGRVVGIVVAGILLLFGVLWLLAATSSSAENASPGGRFVVGIILLVMGGLLLFAAVKKPAKIEEEKELTIVQKIELPGDLRLEEMKCSSCGAKLDKDSITVKAGAVMVSCGYCGSQYKVEEEPKW</sequence>
<dbReference type="AlphaFoldDB" id="A0A523URZ9"/>
<dbReference type="Proteomes" id="UP000315525">
    <property type="component" value="Unassembled WGS sequence"/>
</dbReference>